<evidence type="ECO:0000256" key="6">
    <source>
        <dbReference type="ARBA" id="ARBA00022723"/>
    </source>
</evidence>
<keyword evidence="7" id="KW-0663">Pyridoxal phosphate</keyword>
<sequence length="327" mass="34574">MALRRIVFQLDYLLNAQFSGLVTAASRGVYRSANLSVEFTEAWTNVARWDTQGAGQEPDIVAAASAAETDPATSHLGCVELNVLMEARARGVPVRAVAPMLGSSALALGMRPGADASGIAALRGKRIGMHADSLHLLSALANAHADLQMEIVRVDAADKYRRLLDGDVDAIQIYDVTEPLELDRLCGSASAVLRLAPHVYDSPGYSQVMFAAEPPADAGAAEVEADALKRFVEATREGWRLALEDPERAAQQIMAARKGTGTYSKSGEQDSVEVQAAIIERLRPYVAGGPSIDRAVWDSAEARLQSLGVLQGGSCGAAALHPVASTV</sequence>
<evidence type="ECO:0000256" key="1">
    <source>
        <dbReference type="ARBA" id="ARBA00003469"/>
    </source>
</evidence>
<comment type="pathway">
    <text evidence="2">Cofactor biosynthesis; thiamine diphosphate biosynthesis.</text>
</comment>
<keyword evidence="9" id="KW-0408">Iron</keyword>
<dbReference type="EMBL" id="HBJA01113596">
    <property type="protein sequence ID" value="CAE0827943.1"/>
    <property type="molecule type" value="Transcribed_RNA"/>
</dbReference>
<dbReference type="GO" id="GO:0046872">
    <property type="term" value="F:metal ion binding"/>
    <property type="evidence" value="ECO:0007669"/>
    <property type="project" value="UniProtKB-KW"/>
</dbReference>
<evidence type="ECO:0000256" key="5">
    <source>
        <dbReference type="ARBA" id="ARBA00022679"/>
    </source>
</evidence>
<dbReference type="Gene3D" id="3.40.190.10">
    <property type="entry name" value="Periplasmic binding protein-like II"/>
    <property type="match status" value="2"/>
</dbReference>
<comment type="similarity">
    <text evidence="3">Belongs to the NMT1/THI5 family.</text>
</comment>
<evidence type="ECO:0000256" key="3">
    <source>
        <dbReference type="ARBA" id="ARBA00009406"/>
    </source>
</evidence>
<accession>A0A7S4G7M0</accession>
<dbReference type="GO" id="GO:0009229">
    <property type="term" value="P:thiamine diphosphate biosynthetic process"/>
    <property type="evidence" value="ECO:0007669"/>
    <property type="project" value="UniProtKB-UniPathway"/>
</dbReference>
<proteinExistence type="inferred from homology"/>
<name>A0A7S4G7M0_9EUGL</name>
<evidence type="ECO:0000256" key="2">
    <source>
        <dbReference type="ARBA" id="ARBA00004948"/>
    </source>
</evidence>
<comment type="catalytic activity">
    <reaction evidence="11">
        <text>N(6)-(pyridoxal phosphate)-L-lysyl-[4-amino-5-hydroxymethyl-2-methylpyrimidine phosphate synthase] + L-histidyl-[4-amino-5-hydroxymethyl-2-methylpyrimidine phosphate synthase] + 2 Fe(3+) + 4 H2O = L-lysyl-[4-amino-5-hydroxymethyl-2-methylpyrimidine phosphate synthase] + (2S)-2-amino-5-hydroxy-4-oxopentanoyl-[4-amino-5-hydroxymethyl-2-methylpyrimidine phosphate synthase] + 4-amino-2-methyl-5-(phosphooxymethyl)pyrimidine + 3-oxopropanoate + 2 Fe(2+) + 2 H(+)</text>
        <dbReference type="Rhea" id="RHEA:65756"/>
        <dbReference type="Rhea" id="RHEA-COMP:16892"/>
        <dbReference type="Rhea" id="RHEA-COMP:16893"/>
        <dbReference type="Rhea" id="RHEA-COMP:16894"/>
        <dbReference type="Rhea" id="RHEA-COMP:16895"/>
        <dbReference type="ChEBI" id="CHEBI:15377"/>
        <dbReference type="ChEBI" id="CHEBI:15378"/>
        <dbReference type="ChEBI" id="CHEBI:29033"/>
        <dbReference type="ChEBI" id="CHEBI:29034"/>
        <dbReference type="ChEBI" id="CHEBI:29969"/>
        <dbReference type="ChEBI" id="CHEBI:29979"/>
        <dbReference type="ChEBI" id="CHEBI:33190"/>
        <dbReference type="ChEBI" id="CHEBI:58354"/>
        <dbReference type="ChEBI" id="CHEBI:143915"/>
        <dbReference type="ChEBI" id="CHEBI:157692"/>
    </reaction>
    <physiologicalReaction direction="left-to-right" evidence="11">
        <dbReference type="Rhea" id="RHEA:65757"/>
    </physiologicalReaction>
</comment>
<dbReference type="Pfam" id="PF09084">
    <property type="entry name" value="NMT1"/>
    <property type="match status" value="1"/>
</dbReference>
<organism evidence="13">
    <name type="scientific">Eutreptiella gymnastica</name>
    <dbReference type="NCBI Taxonomy" id="73025"/>
    <lineage>
        <taxon>Eukaryota</taxon>
        <taxon>Discoba</taxon>
        <taxon>Euglenozoa</taxon>
        <taxon>Euglenida</taxon>
        <taxon>Spirocuta</taxon>
        <taxon>Euglenophyceae</taxon>
        <taxon>Eutreptiales</taxon>
        <taxon>Eutreptiaceae</taxon>
        <taxon>Eutreptiella</taxon>
    </lineage>
</organism>
<evidence type="ECO:0000256" key="8">
    <source>
        <dbReference type="ARBA" id="ARBA00022977"/>
    </source>
</evidence>
<evidence type="ECO:0000256" key="7">
    <source>
        <dbReference type="ARBA" id="ARBA00022898"/>
    </source>
</evidence>
<feature type="domain" description="SsuA/THI5-like" evidence="12">
    <location>
        <begin position="15"/>
        <end position="249"/>
    </location>
</feature>
<comment type="function">
    <text evidence="1">Responsible for the formation of the pyrimidine heterocycle in the thiamine biosynthesis pathway. Catalyzes the formation of hydroxymethylpyrimidine phosphate (HMP-P) from histidine and pyridoxal phosphate (PLP). The protein uses PLP and the active site histidine to form HMP-P, generating an inactive enzyme. The enzyme can only undergo a single turnover, which suggests it is a suicide enzyme.</text>
</comment>
<dbReference type="GO" id="GO:0009228">
    <property type="term" value="P:thiamine biosynthetic process"/>
    <property type="evidence" value="ECO:0007669"/>
    <property type="project" value="UniProtKB-KW"/>
</dbReference>
<gene>
    <name evidence="13" type="ORF">EGYM00163_LOCUS39205</name>
</gene>
<evidence type="ECO:0000313" key="13">
    <source>
        <dbReference type="EMBL" id="CAE0827943.1"/>
    </source>
</evidence>
<evidence type="ECO:0000256" key="9">
    <source>
        <dbReference type="ARBA" id="ARBA00023004"/>
    </source>
</evidence>
<evidence type="ECO:0000256" key="4">
    <source>
        <dbReference type="ARBA" id="ARBA00011738"/>
    </source>
</evidence>
<keyword evidence="5" id="KW-0808">Transferase</keyword>
<evidence type="ECO:0000256" key="10">
    <source>
        <dbReference type="ARBA" id="ARBA00033171"/>
    </source>
</evidence>
<dbReference type="InterPro" id="IPR027939">
    <property type="entry name" value="NMT1/THI5"/>
</dbReference>
<protein>
    <recommendedName>
        <fullName evidence="10">Thiamine pyrimidine synthase</fullName>
    </recommendedName>
</protein>
<reference evidence="13" key="1">
    <citation type="submission" date="2021-01" db="EMBL/GenBank/DDBJ databases">
        <authorList>
            <person name="Corre E."/>
            <person name="Pelletier E."/>
            <person name="Niang G."/>
            <person name="Scheremetjew M."/>
            <person name="Finn R."/>
            <person name="Kale V."/>
            <person name="Holt S."/>
            <person name="Cochrane G."/>
            <person name="Meng A."/>
            <person name="Brown T."/>
            <person name="Cohen L."/>
        </authorList>
    </citation>
    <scope>NUCLEOTIDE SEQUENCE</scope>
    <source>
        <strain evidence="13">CCMP1594</strain>
    </source>
</reference>
<dbReference type="PANTHER" id="PTHR31528:SF1">
    <property type="entry name" value="4-AMINO-5-HYDROXYMETHYL-2-METHYLPYRIMIDINE PHOSPHATE SYNTHASE THI11-RELATED"/>
    <property type="match status" value="1"/>
</dbReference>
<evidence type="ECO:0000256" key="11">
    <source>
        <dbReference type="ARBA" id="ARBA00048179"/>
    </source>
</evidence>
<dbReference type="AlphaFoldDB" id="A0A7S4G7M0"/>
<dbReference type="UniPathway" id="UPA00060"/>
<dbReference type="InterPro" id="IPR015168">
    <property type="entry name" value="SsuA/THI5"/>
</dbReference>
<dbReference type="SUPFAM" id="SSF53850">
    <property type="entry name" value="Periplasmic binding protein-like II"/>
    <property type="match status" value="1"/>
</dbReference>
<dbReference type="PANTHER" id="PTHR31528">
    <property type="entry name" value="4-AMINO-5-HYDROXYMETHYL-2-METHYLPYRIMIDINE PHOSPHATE SYNTHASE THI11-RELATED"/>
    <property type="match status" value="1"/>
</dbReference>
<comment type="subunit">
    <text evidence="4">Homodimer.</text>
</comment>
<keyword evidence="8" id="KW-0784">Thiamine biosynthesis</keyword>
<dbReference type="GO" id="GO:0016740">
    <property type="term" value="F:transferase activity"/>
    <property type="evidence" value="ECO:0007669"/>
    <property type="project" value="UniProtKB-KW"/>
</dbReference>
<keyword evidence="6" id="KW-0479">Metal-binding</keyword>
<evidence type="ECO:0000259" key="12">
    <source>
        <dbReference type="Pfam" id="PF09084"/>
    </source>
</evidence>